<comment type="caution">
    <text evidence="1">The sequence shown here is derived from an EMBL/GenBank/DDBJ whole genome shotgun (WGS) entry which is preliminary data.</text>
</comment>
<reference evidence="2" key="1">
    <citation type="journal article" date="2019" name="Int. J. Syst. Evol. Microbiol.">
        <title>The Global Catalogue of Microorganisms (GCM) 10K type strain sequencing project: providing services to taxonomists for standard genome sequencing and annotation.</title>
        <authorList>
            <consortium name="The Broad Institute Genomics Platform"/>
            <consortium name="The Broad Institute Genome Sequencing Center for Infectious Disease"/>
            <person name="Wu L."/>
            <person name="Ma J."/>
        </authorList>
    </citation>
    <scope>NUCLEOTIDE SEQUENCE [LARGE SCALE GENOMIC DNA]</scope>
    <source>
        <strain evidence="2">CGMCC 1.10992</strain>
    </source>
</reference>
<proteinExistence type="predicted"/>
<sequence length="96" mass="11272">MPNPNLTANSIKDQLKEIDSIEALLTFFEIGFEQSFVDEYGQALLKRFNGNIFTQQPEDWFSYRRALKRAYCNLQRKRLPSDSRKACRGCTSCERR</sequence>
<evidence type="ECO:0000313" key="1">
    <source>
        <dbReference type="EMBL" id="MFD2096483.1"/>
    </source>
</evidence>
<protein>
    <submittedName>
        <fullName evidence="1">Nitrogen fixation protein NifW</fullName>
    </submittedName>
</protein>
<gene>
    <name evidence="1" type="ORF">ACFSJ3_10845</name>
</gene>
<evidence type="ECO:0000313" key="2">
    <source>
        <dbReference type="Proteomes" id="UP001597380"/>
    </source>
</evidence>
<dbReference type="EMBL" id="JBHUHT010000012">
    <property type="protein sequence ID" value="MFD2096483.1"/>
    <property type="molecule type" value="Genomic_DNA"/>
</dbReference>
<accession>A0ABW4XMY8</accession>
<dbReference type="RefSeq" id="WP_345339132.1">
    <property type="nucleotide sequence ID" value="NZ_BAABLI010000008.1"/>
</dbReference>
<name>A0ABW4XMY8_9GAMM</name>
<organism evidence="1 2">
    <name type="scientific">Corallincola platygyrae</name>
    <dbReference type="NCBI Taxonomy" id="1193278"/>
    <lineage>
        <taxon>Bacteria</taxon>
        <taxon>Pseudomonadati</taxon>
        <taxon>Pseudomonadota</taxon>
        <taxon>Gammaproteobacteria</taxon>
        <taxon>Alteromonadales</taxon>
        <taxon>Psychromonadaceae</taxon>
        <taxon>Corallincola</taxon>
    </lineage>
</organism>
<dbReference type="Proteomes" id="UP001597380">
    <property type="component" value="Unassembled WGS sequence"/>
</dbReference>
<keyword evidence="2" id="KW-1185">Reference proteome</keyword>